<evidence type="ECO:0000313" key="1">
    <source>
        <dbReference type="EMBL" id="BAJ87757.1"/>
    </source>
</evidence>
<accession>F2CY36</accession>
<name>F2CY36_HORVV</name>
<reference evidence="1" key="1">
    <citation type="journal article" date="2011" name="Plant Physiol.">
        <title>Comprehensive sequence analysis of 24,783 barley full-length cDNAs derived from 12 clone libraries.</title>
        <authorList>
            <person name="Matsumoto T."/>
            <person name="Tanaka T."/>
            <person name="Sakai H."/>
            <person name="Amano N."/>
            <person name="Kanamori H."/>
            <person name="Kurita K."/>
            <person name="Kikuta A."/>
            <person name="Kamiya K."/>
            <person name="Yamamoto M."/>
            <person name="Ikawa H."/>
            <person name="Fujii N."/>
            <person name="Hori K."/>
            <person name="Itoh T."/>
            <person name="Sato K."/>
        </authorList>
    </citation>
    <scope>NUCLEOTIDE SEQUENCE</scope>
</reference>
<dbReference type="AlphaFoldDB" id="F2CY36"/>
<organism evidence="1">
    <name type="scientific">Hordeum vulgare subsp. vulgare</name>
    <name type="common">Domesticated barley</name>
    <dbReference type="NCBI Taxonomy" id="112509"/>
    <lineage>
        <taxon>Eukaryota</taxon>
        <taxon>Viridiplantae</taxon>
        <taxon>Streptophyta</taxon>
        <taxon>Embryophyta</taxon>
        <taxon>Tracheophyta</taxon>
        <taxon>Spermatophyta</taxon>
        <taxon>Magnoliopsida</taxon>
        <taxon>Liliopsida</taxon>
        <taxon>Poales</taxon>
        <taxon>Poaceae</taxon>
        <taxon>BOP clade</taxon>
        <taxon>Pooideae</taxon>
        <taxon>Triticodae</taxon>
        <taxon>Triticeae</taxon>
        <taxon>Hordeinae</taxon>
        <taxon>Hordeum</taxon>
    </lineage>
</organism>
<sequence length="43" mass="4417">MPEADTGYGRAESMFLSSMKSTVVNCSFWGGGGGGGSELLKTL</sequence>
<dbReference type="EMBL" id="AK356540">
    <property type="protein sequence ID" value="BAJ87757.1"/>
    <property type="molecule type" value="mRNA"/>
</dbReference>
<proteinExistence type="evidence at transcript level"/>
<protein>
    <submittedName>
        <fullName evidence="1">Predicted protein</fullName>
    </submittedName>
</protein>